<dbReference type="GeneID" id="42797691"/>
<dbReference type="PANTHER" id="PTHR45919:SF1">
    <property type="entry name" value="GDP-MAN:MAN(3)GLCNAC(2)-PP-DOL ALPHA-1,2-MANNOSYLTRANSFERASE"/>
    <property type="match status" value="1"/>
</dbReference>
<dbReference type="PANTHER" id="PTHR45919">
    <property type="entry name" value="GDP-MAN:MAN(3)GLCNAC(2)-PP-DOL ALPHA-1,2-MANNOSYLTRANSFERASE"/>
    <property type="match status" value="1"/>
</dbReference>
<name>A0A650CM12_9CREN</name>
<evidence type="ECO:0000313" key="2">
    <source>
        <dbReference type="EMBL" id="QGR18783.1"/>
    </source>
</evidence>
<dbReference type="SUPFAM" id="SSF53756">
    <property type="entry name" value="UDP-Glycosyltransferase/glycogen phosphorylase"/>
    <property type="match status" value="1"/>
</dbReference>
<dbReference type="GO" id="GO:0004377">
    <property type="term" value="F:GDP-Man:Man(3)GlcNAc(2)-PP-Dol alpha-1,2-mannosyltransferase activity"/>
    <property type="evidence" value="ECO:0007669"/>
    <property type="project" value="InterPro"/>
</dbReference>
<dbReference type="Pfam" id="PF00534">
    <property type="entry name" value="Glycos_transf_1"/>
    <property type="match status" value="1"/>
</dbReference>
<gene>
    <name evidence="2" type="ORF">D1868_01405</name>
</gene>
<dbReference type="Gene3D" id="3.40.50.2000">
    <property type="entry name" value="Glycogen Phosphorylase B"/>
    <property type="match status" value="1"/>
</dbReference>
<dbReference type="KEGG" id="sazo:D1868_01405"/>
<protein>
    <submittedName>
        <fullName evidence="2">Glycosyltransferase</fullName>
    </submittedName>
</protein>
<dbReference type="RefSeq" id="WP_156005004.1">
    <property type="nucleotide sequence ID" value="NZ_CP045483.1"/>
</dbReference>
<dbReference type="AlphaFoldDB" id="A0A650CM12"/>
<feature type="domain" description="Glycosyl transferase family 1" evidence="1">
    <location>
        <begin position="179"/>
        <end position="329"/>
    </location>
</feature>
<evidence type="ECO:0000259" key="1">
    <source>
        <dbReference type="Pfam" id="PF00534"/>
    </source>
</evidence>
<accession>A0A650CM12</accession>
<proteinExistence type="predicted"/>
<sequence>MSGIKSIAVIAHGYSNEKFSGEGKVYHEVIRALQDSNLGKIQLVTFSKPKRHLPFEVKYVVPFRITKFDKYQRLLTLWKARNLTPSIFVNLSGTLLKLSDIAPHLAYSAAPAFTTPSKYSSSTFWRLYLYPFEKYVKAHLDKNAIIISNSHYSARKIESLGLNVRTVIYPPVDVEEFITNKLDSNREEAIITVARIERGKMLENTINIARLTKLKTYIVGSLSDKNYLGKLKEISKGLEVEFLTDLPKRELVSLMQRVSVYFHPTVGEHFGIPIVEAMASGTIPIVPSESGASEILPKDLSYSSLEEAAEKVKKYVKGWNSLRKELIEKSMSFSSSNFRTKIISIISEIIK</sequence>
<dbReference type="EMBL" id="CP045483">
    <property type="protein sequence ID" value="QGR18783.1"/>
    <property type="molecule type" value="Genomic_DNA"/>
</dbReference>
<organism evidence="2 3">
    <name type="scientific">Stygiolobus azoricus</name>
    <dbReference type="NCBI Taxonomy" id="41675"/>
    <lineage>
        <taxon>Archaea</taxon>
        <taxon>Thermoproteota</taxon>
        <taxon>Thermoprotei</taxon>
        <taxon>Sulfolobales</taxon>
        <taxon>Sulfolobaceae</taxon>
        <taxon>Stygiolobus</taxon>
    </lineage>
</organism>
<reference evidence="2 3" key="1">
    <citation type="submission" date="2019-10" db="EMBL/GenBank/DDBJ databases">
        <title>Genome Sequences from Six Type Strain Members of the Archaeal Family Sulfolobaceae: Acidianus ambivalens, Acidianus infernus, Metallosphaera prunae, Stygiolobus azoricus, Sulfolobus metallicus, and Sulfurisphaera ohwakuensis.</title>
        <authorList>
            <person name="Counts J.A."/>
            <person name="Kelly R.M."/>
        </authorList>
    </citation>
    <scope>NUCLEOTIDE SEQUENCE [LARGE SCALE GENOMIC DNA]</scope>
    <source>
        <strain evidence="2 3">FC6</strain>
    </source>
</reference>
<evidence type="ECO:0000313" key="3">
    <source>
        <dbReference type="Proteomes" id="UP000423396"/>
    </source>
</evidence>
<dbReference type="InterPro" id="IPR001296">
    <property type="entry name" value="Glyco_trans_1"/>
</dbReference>
<dbReference type="InterPro" id="IPR038013">
    <property type="entry name" value="ALG11"/>
</dbReference>
<keyword evidence="3" id="KW-1185">Reference proteome</keyword>
<dbReference type="Proteomes" id="UP000423396">
    <property type="component" value="Chromosome"/>
</dbReference>
<dbReference type="OrthoDB" id="132546at2157"/>
<dbReference type="GO" id="GO:0016020">
    <property type="term" value="C:membrane"/>
    <property type="evidence" value="ECO:0007669"/>
    <property type="project" value="TreeGrafter"/>
</dbReference>
<dbReference type="GO" id="GO:0006487">
    <property type="term" value="P:protein N-linked glycosylation"/>
    <property type="evidence" value="ECO:0007669"/>
    <property type="project" value="TreeGrafter"/>
</dbReference>
<keyword evidence="2" id="KW-0808">Transferase</keyword>
<dbReference type="CDD" id="cd03801">
    <property type="entry name" value="GT4_PimA-like"/>
    <property type="match status" value="1"/>
</dbReference>